<dbReference type="Proteomes" id="UP001500571">
    <property type="component" value="Unassembled WGS sequence"/>
</dbReference>
<dbReference type="RefSeq" id="WP_344046014.1">
    <property type="nucleotide sequence ID" value="NZ_BAAAPB010000003.1"/>
</dbReference>
<comment type="caution">
    <text evidence="6">The sequence shown here is derived from an EMBL/GenBank/DDBJ whole genome shotgun (WGS) entry which is preliminary data.</text>
</comment>
<name>A0ABP5CUU2_9ACTN</name>
<evidence type="ECO:0000256" key="1">
    <source>
        <dbReference type="ARBA" id="ARBA00004141"/>
    </source>
</evidence>
<feature type="signal peptide" evidence="5">
    <location>
        <begin position="1"/>
        <end position="23"/>
    </location>
</feature>
<keyword evidence="7" id="KW-1185">Reference proteome</keyword>
<evidence type="ECO:0000313" key="6">
    <source>
        <dbReference type="EMBL" id="GAA1967311.1"/>
    </source>
</evidence>
<dbReference type="Pfam" id="PF07681">
    <property type="entry name" value="DoxX"/>
    <property type="match status" value="1"/>
</dbReference>
<proteinExistence type="predicted"/>
<keyword evidence="2" id="KW-0812">Transmembrane</keyword>
<gene>
    <name evidence="6" type="ORF">GCM10009798_29550</name>
</gene>
<evidence type="ECO:0000313" key="7">
    <source>
        <dbReference type="Proteomes" id="UP001500571"/>
    </source>
</evidence>
<evidence type="ECO:0000256" key="3">
    <source>
        <dbReference type="ARBA" id="ARBA00022989"/>
    </source>
</evidence>
<dbReference type="EMBL" id="BAAAPB010000003">
    <property type="protein sequence ID" value="GAA1967311.1"/>
    <property type="molecule type" value="Genomic_DNA"/>
</dbReference>
<comment type="subcellular location">
    <subcellularLocation>
        <location evidence="1">Membrane</location>
        <topology evidence="1">Multi-pass membrane protein</topology>
    </subcellularLocation>
</comment>
<evidence type="ECO:0000256" key="2">
    <source>
        <dbReference type="ARBA" id="ARBA00022692"/>
    </source>
</evidence>
<protein>
    <submittedName>
        <fullName evidence="6">DoxX family membrane protein</fullName>
    </submittedName>
</protein>
<accession>A0ABP5CUU2</accession>
<dbReference type="InterPro" id="IPR032808">
    <property type="entry name" value="DoxX"/>
</dbReference>
<keyword evidence="3" id="KW-1133">Transmembrane helix</keyword>
<keyword evidence="4" id="KW-0472">Membrane</keyword>
<keyword evidence="5" id="KW-0732">Signal</keyword>
<organism evidence="6 7">
    <name type="scientific">Nocardioides panacihumi</name>
    <dbReference type="NCBI Taxonomy" id="400774"/>
    <lineage>
        <taxon>Bacteria</taxon>
        <taxon>Bacillati</taxon>
        <taxon>Actinomycetota</taxon>
        <taxon>Actinomycetes</taxon>
        <taxon>Propionibacteriales</taxon>
        <taxon>Nocardioidaceae</taxon>
        <taxon>Nocardioides</taxon>
    </lineage>
</organism>
<feature type="chain" id="PRO_5045432090" evidence="5">
    <location>
        <begin position="24"/>
        <end position="173"/>
    </location>
</feature>
<evidence type="ECO:0000256" key="4">
    <source>
        <dbReference type="ARBA" id="ARBA00023136"/>
    </source>
</evidence>
<reference evidence="7" key="1">
    <citation type="journal article" date="2019" name="Int. J. Syst. Evol. Microbiol.">
        <title>The Global Catalogue of Microorganisms (GCM) 10K type strain sequencing project: providing services to taxonomists for standard genome sequencing and annotation.</title>
        <authorList>
            <consortium name="The Broad Institute Genomics Platform"/>
            <consortium name="The Broad Institute Genome Sequencing Center for Infectious Disease"/>
            <person name="Wu L."/>
            <person name="Ma J."/>
        </authorList>
    </citation>
    <scope>NUCLEOTIDE SEQUENCE [LARGE SCALE GENOMIC DNA]</scope>
    <source>
        <strain evidence="7">JCM 15309</strain>
    </source>
</reference>
<sequence>MTVSRLVARPLLASLFVAGPVNALQHTDGHAVKAKKVTDRIVPVAERLGAKIGLPVPTDPALWVRINAGVQLAAAIGLATGKAPRISSAVLAGSLVPTTLAGHRFWEETDPGAKAAQRIQFFKNASLLGGLLIAAGDTDGKPGVAWRARHAAKDARRAARREARLLKAKAHLS</sequence>
<evidence type="ECO:0000256" key="5">
    <source>
        <dbReference type="SAM" id="SignalP"/>
    </source>
</evidence>